<name>A0A392TRG1_9FABA</name>
<protein>
    <submittedName>
        <fullName evidence="1">Uncharacterized protein</fullName>
    </submittedName>
</protein>
<reference evidence="1 2" key="1">
    <citation type="journal article" date="2018" name="Front. Plant Sci.">
        <title>Red Clover (Trifolium pratense) and Zigzag Clover (T. medium) - A Picture of Genomic Similarities and Differences.</title>
        <authorList>
            <person name="Dluhosova J."/>
            <person name="Istvanek J."/>
            <person name="Nedelnik J."/>
            <person name="Repkova J."/>
        </authorList>
    </citation>
    <scope>NUCLEOTIDE SEQUENCE [LARGE SCALE GENOMIC DNA]</scope>
    <source>
        <strain evidence="2">cv. 10/8</strain>
        <tissue evidence="1">Leaf</tissue>
    </source>
</reference>
<evidence type="ECO:0000313" key="1">
    <source>
        <dbReference type="EMBL" id="MCI63771.1"/>
    </source>
</evidence>
<comment type="caution">
    <text evidence="1">The sequence shown here is derived from an EMBL/GenBank/DDBJ whole genome shotgun (WGS) entry which is preliminary data.</text>
</comment>
<proteinExistence type="predicted"/>
<organism evidence="1 2">
    <name type="scientific">Trifolium medium</name>
    <dbReference type="NCBI Taxonomy" id="97028"/>
    <lineage>
        <taxon>Eukaryota</taxon>
        <taxon>Viridiplantae</taxon>
        <taxon>Streptophyta</taxon>
        <taxon>Embryophyta</taxon>
        <taxon>Tracheophyta</taxon>
        <taxon>Spermatophyta</taxon>
        <taxon>Magnoliopsida</taxon>
        <taxon>eudicotyledons</taxon>
        <taxon>Gunneridae</taxon>
        <taxon>Pentapetalae</taxon>
        <taxon>rosids</taxon>
        <taxon>fabids</taxon>
        <taxon>Fabales</taxon>
        <taxon>Fabaceae</taxon>
        <taxon>Papilionoideae</taxon>
        <taxon>50 kb inversion clade</taxon>
        <taxon>NPAAA clade</taxon>
        <taxon>Hologalegina</taxon>
        <taxon>IRL clade</taxon>
        <taxon>Trifolieae</taxon>
        <taxon>Trifolium</taxon>
    </lineage>
</organism>
<accession>A0A392TRG1</accession>
<keyword evidence="2" id="KW-1185">Reference proteome</keyword>
<sequence length="36" mass="3924">MVDMEVHRVADMVVGMEVGTAIGIVMGNVREVYMAL</sequence>
<feature type="non-terminal residue" evidence="1">
    <location>
        <position position="36"/>
    </location>
</feature>
<evidence type="ECO:0000313" key="2">
    <source>
        <dbReference type="Proteomes" id="UP000265520"/>
    </source>
</evidence>
<dbReference type="EMBL" id="LXQA010643157">
    <property type="protein sequence ID" value="MCI63771.1"/>
    <property type="molecule type" value="Genomic_DNA"/>
</dbReference>
<dbReference type="AlphaFoldDB" id="A0A392TRG1"/>
<dbReference type="Proteomes" id="UP000265520">
    <property type="component" value="Unassembled WGS sequence"/>
</dbReference>